<gene>
    <name evidence="2" type="ORF">UW79_C0013G0044</name>
</gene>
<evidence type="ECO:0000313" key="2">
    <source>
        <dbReference type="EMBL" id="KKT81917.1"/>
    </source>
</evidence>
<reference evidence="2 3" key="1">
    <citation type="journal article" date="2015" name="Nature">
        <title>rRNA introns, odd ribosomes, and small enigmatic genomes across a large radiation of phyla.</title>
        <authorList>
            <person name="Brown C.T."/>
            <person name="Hug L.A."/>
            <person name="Thomas B.C."/>
            <person name="Sharon I."/>
            <person name="Castelle C.J."/>
            <person name="Singh A."/>
            <person name="Wilkins M.J."/>
            <person name="Williams K.H."/>
            <person name="Banfield J.F."/>
        </authorList>
    </citation>
    <scope>NUCLEOTIDE SEQUENCE [LARGE SCALE GENOMIC DNA]</scope>
</reference>
<organism evidence="2 3">
    <name type="scientific">Candidatus Yanofskybacteria bacterium GW2011_GWA2_44_9</name>
    <dbReference type="NCBI Taxonomy" id="1619025"/>
    <lineage>
        <taxon>Bacteria</taxon>
        <taxon>Candidatus Yanofskyibacteriota</taxon>
    </lineage>
</organism>
<name>A0A0G1MM70_9BACT</name>
<evidence type="ECO:0000256" key="1">
    <source>
        <dbReference type="SAM" id="MobiDB-lite"/>
    </source>
</evidence>
<dbReference type="AlphaFoldDB" id="A0A0G1MM70"/>
<dbReference type="EMBL" id="LCJR01000013">
    <property type="protein sequence ID" value="KKT81917.1"/>
    <property type="molecule type" value="Genomic_DNA"/>
</dbReference>
<evidence type="ECO:0000313" key="3">
    <source>
        <dbReference type="Proteomes" id="UP000034032"/>
    </source>
</evidence>
<evidence type="ECO:0008006" key="4">
    <source>
        <dbReference type="Google" id="ProtNLM"/>
    </source>
</evidence>
<protein>
    <recommendedName>
        <fullName evidence="4">ATP-dependent DNA ligase family profile domain-containing protein</fullName>
    </recommendedName>
</protein>
<feature type="compositionally biased region" description="Basic and acidic residues" evidence="1">
    <location>
        <begin position="315"/>
        <end position="327"/>
    </location>
</feature>
<dbReference type="Proteomes" id="UP000034032">
    <property type="component" value="Unassembled WGS sequence"/>
</dbReference>
<accession>A0A0G1MM70</accession>
<comment type="caution">
    <text evidence="2">The sequence shown here is derived from an EMBL/GenBank/DDBJ whole genome shotgun (WGS) entry which is preliminary data.</text>
</comment>
<feature type="region of interest" description="Disordered" evidence="1">
    <location>
        <begin position="308"/>
        <end position="327"/>
    </location>
</feature>
<dbReference type="SUPFAM" id="SSF56091">
    <property type="entry name" value="DNA ligase/mRNA capping enzyme, catalytic domain"/>
    <property type="match status" value="1"/>
</dbReference>
<proteinExistence type="predicted"/>
<dbReference type="Gene3D" id="3.30.470.30">
    <property type="entry name" value="DNA ligase/mRNA capping enzyme"/>
    <property type="match status" value="1"/>
</dbReference>
<sequence>MADFEKGLPKGFVLAKPIAQENYDESVIYQMEREGRLVITRKRDGWKLLAHFDATGKIRLYTDGINEIDSRLDHIKEELSELGLSPNTLVVGEAIVDEGDNDDLTKVISVFQSNLDKAQVLQKQHGRIRFMVFAGIDLLNSDNSSGSLSHSCFHRIYQLKGRYIFRVPILLTAFDQAKKIVVEKGWEGLVLYEESYVLTYRADGKNPKRPQGCYKWKPIMEDDFIVREFVPRPDSTVKELVLVQIDPATGEEFYCGKLGSFSDNLRRELAGMRYPIVVQARFDTRYPKTGKIRNARFMRVRDDKKTSACVAPRHYSSEPKEQGGENG</sequence>